<dbReference type="Pfam" id="PF17853">
    <property type="entry name" value="GGDEF_2"/>
    <property type="match status" value="1"/>
</dbReference>
<dbReference type="PANTHER" id="PTHR43280">
    <property type="entry name" value="ARAC-FAMILY TRANSCRIPTIONAL REGULATOR"/>
    <property type="match status" value="1"/>
</dbReference>
<evidence type="ECO:0000313" key="7">
    <source>
        <dbReference type="Proteomes" id="UP000006620"/>
    </source>
</evidence>
<reference evidence="7" key="1">
    <citation type="submission" date="2011-06" db="EMBL/GenBank/DDBJ databases">
        <title>Complete genome sequence of Paenibacillus mucilaginosus KNP414.</title>
        <authorList>
            <person name="Wang J."/>
            <person name="Hu S."/>
            <person name="Hu X."/>
            <person name="Zhang B."/>
            <person name="Dong D."/>
            <person name="Zhang S."/>
            <person name="Zhao K."/>
            <person name="Wu D."/>
        </authorList>
    </citation>
    <scope>NUCLEOTIDE SEQUENCE [LARGE SCALE GENOMIC DNA]</scope>
    <source>
        <strain evidence="7">KNP414</strain>
    </source>
</reference>
<keyword evidence="2" id="KW-0238">DNA-binding</keyword>
<reference evidence="6 7" key="2">
    <citation type="journal article" date="2013" name="Genome Announc.">
        <title>Genome Sequence of Growth-Improving Paenibacillus mucilaginosus Strain KNP414.</title>
        <authorList>
            <person name="Lu J.J."/>
            <person name="Wang J.F."/>
            <person name="Hu X.F."/>
        </authorList>
    </citation>
    <scope>NUCLEOTIDE SEQUENCE [LARGE SCALE GENOMIC DNA]</scope>
    <source>
        <strain evidence="6 7">KNP414</strain>
    </source>
</reference>
<evidence type="ECO:0000259" key="5">
    <source>
        <dbReference type="PROSITE" id="PS01124"/>
    </source>
</evidence>
<dbReference type="PATRIC" id="fig|1036673.3.peg.4087"/>
<sequence>MLKQSFAIFRHRSVFVRMQLFFIVLIVGCILTVGFGSYYTSSTLLINEVVESNETYIEQARDNIDKEIEALDNVTRQISVQPILRRALYMPDSGDVSSILVFTDVMKYLNSVKLHNPLIQSLWLHFYRFPVVVSNESKYSSRFFYEQVYPVEPLPESGDDKADFRLLSLGRQIIQTGSDRKPVIVFARPAPPEEKTKKGVLYVTLDANEFAARINHGNQDRPQFTYIADGRGNIVLSHESGALTRQPKESDQSALMQKIRDMGRGEGNFRQTIDGTEHLVVYVSSHVNEWTYISLIPVRAIMEKSDRIQNTTLLAAVICLLSGLVVSYLLAGRLYAPINQIIQYLNAAGVGASSRLGGGKLDELGFINRMINYVYDENRGLKDTFEKNQPVLREKFLTDLLEGRVTASAVEETAPTINLNLPYSLFQIAVFETVDFGLDDQVNAEGTNILVLLDSLAQSFGGTGVTIHYVRKRSDKVVAVFNLDEENPSPEIVYDFVKLTAAHFEEHYARKFTVGIGRVCSGPESVSFSYLDALRALRYKSVKGQGSIIFVDEVSPASGRTVLYSMDVEKQIMNLTKIGRMEELQQRLNEVLEQNRQSMQTEPELVDHLFYALAGTAVRTIYEIQAAPEDLFGEGYDLYRELTGQETLQGKRDFTVRLFRDISHYIHAKKESQSEKLLHKVRTYVEKHYQSELSLSQLAESLDMSPTYLSSKFKEIAGMNFVDYVHGVRIAKAKEYLSETDWTVAAVSEAVGILNVNTFIKVFKKYEGITPGQYRQMKSS</sequence>
<dbReference type="PANTHER" id="PTHR43280:SF28">
    <property type="entry name" value="HTH-TYPE TRANSCRIPTIONAL ACTIVATOR RHAS"/>
    <property type="match status" value="1"/>
</dbReference>
<accession>F8F6M5</accession>
<dbReference type="GO" id="GO:0043565">
    <property type="term" value="F:sequence-specific DNA binding"/>
    <property type="evidence" value="ECO:0007669"/>
    <property type="project" value="InterPro"/>
</dbReference>
<keyword evidence="3" id="KW-0804">Transcription</keyword>
<feature type="transmembrane region" description="Helical" evidence="4">
    <location>
        <begin position="312"/>
        <end position="331"/>
    </location>
</feature>
<dbReference type="InterPro" id="IPR018060">
    <property type="entry name" value="HTH_AraC"/>
</dbReference>
<dbReference type="InterPro" id="IPR018062">
    <property type="entry name" value="HTH_AraC-typ_CS"/>
</dbReference>
<dbReference type="Gene3D" id="1.10.10.60">
    <property type="entry name" value="Homeodomain-like"/>
    <property type="match status" value="2"/>
</dbReference>
<name>F8F6M5_PAEMK</name>
<dbReference type="InterPro" id="IPR041522">
    <property type="entry name" value="CdaR_GGDEF"/>
</dbReference>
<dbReference type="SUPFAM" id="SSF46689">
    <property type="entry name" value="Homeodomain-like"/>
    <property type="match status" value="2"/>
</dbReference>
<dbReference type="PROSITE" id="PS00041">
    <property type="entry name" value="HTH_ARAC_FAMILY_1"/>
    <property type="match status" value="1"/>
</dbReference>
<dbReference type="AlphaFoldDB" id="F8F6M5"/>
<dbReference type="Gene3D" id="3.30.450.20">
    <property type="entry name" value="PAS domain"/>
    <property type="match status" value="1"/>
</dbReference>
<keyword evidence="4" id="KW-0812">Transmembrane</keyword>
<dbReference type="EMBL" id="CP002869">
    <property type="protein sequence ID" value="AEI42979.1"/>
    <property type="molecule type" value="Genomic_DNA"/>
</dbReference>
<organism evidence="6 7">
    <name type="scientific">Paenibacillus mucilaginosus (strain KNP414)</name>
    <dbReference type="NCBI Taxonomy" id="1036673"/>
    <lineage>
        <taxon>Bacteria</taxon>
        <taxon>Bacillati</taxon>
        <taxon>Bacillota</taxon>
        <taxon>Bacilli</taxon>
        <taxon>Bacillales</taxon>
        <taxon>Paenibacillaceae</taxon>
        <taxon>Paenibacillus</taxon>
    </lineage>
</organism>
<dbReference type="PROSITE" id="PS51257">
    <property type="entry name" value="PROKAR_LIPOPROTEIN"/>
    <property type="match status" value="1"/>
</dbReference>
<gene>
    <name evidence="6" type="ordered locus">KNP414_04448</name>
</gene>
<keyword evidence="1" id="KW-0805">Transcription regulation</keyword>
<dbReference type="SMART" id="SM00342">
    <property type="entry name" value="HTH_ARAC"/>
    <property type="match status" value="1"/>
</dbReference>
<dbReference type="KEGG" id="pms:KNP414_04448"/>
<dbReference type="Pfam" id="PF12833">
    <property type="entry name" value="HTH_18"/>
    <property type="match status" value="1"/>
</dbReference>
<protein>
    <submittedName>
        <fullName evidence="6">Transcriptional regulator, AraC family</fullName>
    </submittedName>
</protein>
<evidence type="ECO:0000256" key="4">
    <source>
        <dbReference type="SAM" id="Phobius"/>
    </source>
</evidence>
<keyword evidence="4" id="KW-0472">Membrane</keyword>
<evidence type="ECO:0000313" key="6">
    <source>
        <dbReference type="EMBL" id="AEI42979.1"/>
    </source>
</evidence>
<dbReference type="RefSeq" id="WP_013918133.1">
    <property type="nucleotide sequence ID" value="NC_015690.1"/>
</dbReference>
<dbReference type="GO" id="GO:0003700">
    <property type="term" value="F:DNA-binding transcription factor activity"/>
    <property type="evidence" value="ECO:0007669"/>
    <property type="project" value="InterPro"/>
</dbReference>
<feature type="domain" description="HTH araC/xylS-type" evidence="5">
    <location>
        <begin position="679"/>
        <end position="777"/>
    </location>
</feature>
<evidence type="ECO:0000256" key="3">
    <source>
        <dbReference type="ARBA" id="ARBA00023163"/>
    </source>
</evidence>
<dbReference type="HOGENOM" id="CLU_019175_1_0_9"/>
<dbReference type="PROSITE" id="PS01124">
    <property type="entry name" value="HTH_ARAC_FAMILY_2"/>
    <property type="match status" value="1"/>
</dbReference>
<proteinExistence type="predicted"/>
<dbReference type="Proteomes" id="UP000006620">
    <property type="component" value="Chromosome"/>
</dbReference>
<keyword evidence="4" id="KW-1133">Transmembrane helix</keyword>
<dbReference type="InterPro" id="IPR009057">
    <property type="entry name" value="Homeodomain-like_sf"/>
</dbReference>
<evidence type="ECO:0000256" key="1">
    <source>
        <dbReference type="ARBA" id="ARBA00023015"/>
    </source>
</evidence>
<feature type="transmembrane region" description="Helical" evidence="4">
    <location>
        <begin position="20"/>
        <end position="39"/>
    </location>
</feature>
<evidence type="ECO:0000256" key="2">
    <source>
        <dbReference type="ARBA" id="ARBA00023125"/>
    </source>
</evidence>